<protein>
    <submittedName>
        <fullName evidence="5">Peroxiredoxin</fullName>
    </submittedName>
</protein>
<dbReference type="PANTHER" id="PTHR43110:SF1">
    <property type="entry name" value="THIOL PEROXIDASE"/>
    <property type="match status" value="1"/>
</dbReference>
<dbReference type="InterPro" id="IPR036249">
    <property type="entry name" value="Thioredoxin-like_sf"/>
</dbReference>
<name>A0A1M3KZF6_9BACT</name>
<keyword evidence="1" id="KW-0560">Oxidoreductase</keyword>
<dbReference type="InterPro" id="IPR024706">
    <property type="entry name" value="Peroxiredoxin_AhpC-typ"/>
</dbReference>
<keyword evidence="2" id="KW-0676">Redox-active center</keyword>
<dbReference type="InterPro" id="IPR050455">
    <property type="entry name" value="Tpx_Peroxidase_subfamily"/>
</dbReference>
<dbReference type="GO" id="GO:0016209">
    <property type="term" value="F:antioxidant activity"/>
    <property type="evidence" value="ECO:0007669"/>
    <property type="project" value="InterPro"/>
</dbReference>
<dbReference type="PANTHER" id="PTHR43110">
    <property type="entry name" value="THIOL PEROXIDASE"/>
    <property type="match status" value="1"/>
</dbReference>
<reference evidence="5 6" key="1">
    <citation type="submission" date="2016-09" db="EMBL/GenBank/DDBJ databases">
        <title>Genome-resolved meta-omics ties microbial dynamics to process performance in biotechnology for thiocyanate degradation.</title>
        <authorList>
            <person name="Kantor R.S."/>
            <person name="Huddy R.J."/>
            <person name="Iyer R."/>
            <person name="Thomas B.C."/>
            <person name="Brown C.T."/>
            <person name="Anantharaman K."/>
            <person name="Tringe S."/>
            <person name="Hettich R.L."/>
            <person name="Harrison S.T."/>
            <person name="Banfield J.F."/>
        </authorList>
    </citation>
    <scope>NUCLEOTIDE SEQUENCE [LARGE SCALE GENOMIC DNA]</scope>
    <source>
        <strain evidence="5">59-99</strain>
    </source>
</reference>
<proteinExistence type="predicted"/>
<feature type="active site" description="Cysteine sulfenic acid (-SOH) intermediate; for peroxidase activity" evidence="3">
    <location>
        <position position="45"/>
    </location>
</feature>
<dbReference type="GO" id="GO:0016491">
    <property type="term" value="F:oxidoreductase activity"/>
    <property type="evidence" value="ECO:0007669"/>
    <property type="project" value="UniProtKB-KW"/>
</dbReference>
<gene>
    <name evidence="5" type="ORF">BGO89_05940</name>
</gene>
<evidence type="ECO:0000313" key="5">
    <source>
        <dbReference type="EMBL" id="OJX57941.1"/>
    </source>
</evidence>
<comment type="caution">
    <text evidence="5">The sequence shown here is derived from an EMBL/GenBank/DDBJ whole genome shotgun (WGS) entry which is preliminary data.</text>
</comment>
<dbReference type="Proteomes" id="UP000184233">
    <property type="component" value="Unassembled WGS sequence"/>
</dbReference>
<organism evidence="5 6">
    <name type="scientific">Candidatus Kapaibacterium thiocyanatum</name>
    <dbReference type="NCBI Taxonomy" id="1895771"/>
    <lineage>
        <taxon>Bacteria</taxon>
        <taxon>Pseudomonadati</taxon>
        <taxon>Candidatus Kapaibacteriota</taxon>
        <taxon>Candidatus Kapaibacteriia</taxon>
        <taxon>Candidatus Kapaibacteriales</taxon>
        <taxon>Candidatus Kapaibacteriaceae</taxon>
        <taxon>Candidatus Kapaibacterium</taxon>
    </lineage>
</organism>
<dbReference type="InterPro" id="IPR000866">
    <property type="entry name" value="AhpC/TSA"/>
</dbReference>
<evidence type="ECO:0000313" key="6">
    <source>
        <dbReference type="Proteomes" id="UP000184233"/>
    </source>
</evidence>
<dbReference type="Gene3D" id="3.40.30.10">
    <property type="entry name" value="Glutaredoxin"/>
    <property type="match status" value="1"/>
</dbReference>
<feature type="domain" description="Thioredoxin" evidence="4">
    <location>
        <begin position="3"/>
        <end position="157"/>
    </location>
</feature>
<evidence type="ECO:0000256" key="1">
    <source>
        <dbReference type="ARBA" id="ARBA00023002"/>
    </source>
</evidence>
<dbReference type="Pfam" id="PF00578">
    <property type="entry name" value="AhpC-TSA"/>
    <property type="match status" value="1"/>
</dbReference>
<evidence type="ECO:0000256" key="3">
    <source>
        <dbReference type="PIRSR" id="PIRSR000239-1"/>
    </source>
</evidence>
<dbReference type="SUPFAM" id="SSF52833">
    <property type="entry name" value="Thioredoxin-like"/>
    <property type="match status" value="1"/>
</dbReference>
<dbReference type="AlphaFoldDB" id="A0A1M3KZF6"/>
<dbReference type="InterPro" id="IPR013766">
    <property type="entry name" value="Thioredoxin_domain"/>
</dbReference>
<dbReference type="PROSITE" id="PS51352">
    <property type="entry name" value="THIOREDOXIN_2"/>
    <property type="match status" value="1"/>
</dbReference>
<evidence type="ECO:0000259" key="4">
    <source>
        <dbReference type="PROSITE" id="PS51352"/>
    </source>
</evidence>
<sequence>MALAPGTIAPDFALFDGDKNKVSLSAQRGKNVVLAFFPAAFTGVCKAELCSFQSAIQRLNSINATVLAVAADGPFANKAFADENGLTFPVLSDYTRETIEAYDVVLQDFAGLPGYTASQRATFVIDAEGIIRHVDVTPNPGVEPNYDEIYAAVDALK</sequence>
<evidence type="ECO:0000256" key="2">
    <source>
        <dbReference type="ARBA" id="ARBA00023284"/>
    </source>
</evidence>
<accession>A0A1M3KZF6</accession>
<dbReference type="PIRSF" id="PIRSF000239">
    <property type="entry name" value="AHPC"/>
    <property type="match status" value="1"/>
</dbReference>
<dbReference type="EMBL" id="MKVH01000020">
    <property type="protein sequence ID" value="OJX57941.1"/>
    <property type="molecule type" value="Genomic_DNA"/>
</dbReference>